<evidence type="ECO:0000256" key="6">
    <source>
        <dbReference type="ARBA" id="ARBA00023136"/>
    </source>
</evidence>
<feature type="transmembrane region" description="Helical" evidence="7">
    <location>
        <begin position="211"/>
        <end position="230"/>
    </location>
</feature>
<dbReference type="InterPro" id="IPR037185">
    <property type="entry name" value="EmrE-like"/>
</dbReference>
<feature type="transmembrane region" description="Helical" evidence="7">
    <location>
        <begin position="126"/>
        <end position="146"/>
    </location>
</feature>
<feature type="domain" description="EamA" evidence="8">
    <location>
        <begin position="153"/>
        <end position="283"/>
    </location>
</feature>
<feature type="transmembrane region" description="Helical" evidence="7">
    <location>
        <begin position="177"/>
        <end position="199"/>
    </location>
</feature>
<evidence type="ECO:0000256" key="3">
    <source>
        <dbReference type="ARBA" id="ARBA00022475"/>
    </source>
</evidence>
<evidence type="ECO:0000256" key="1">
    <source>
        <dbReference type="ARBA" id="ARBA00004651"/>
    </source>
</evidence>
<keyword evidence="6 7" id="KW-0472">Membrane</keyword>
<keyword evidence="3" id="KW-1003">Cell membrane</keyword>
<proteinExistence type="inferred from homology"/>
<feature type="transmembrane region" description="Helical" evidence="7">
    <location>
        <begin position="152"/>
        <end position="170"/>
    </location>
</feature>
<feature type="transmembrane region" description="Helical" evidence="7">
    <location>
        <begin position="242"/>
        <end position="260"/>
    </location>
</feature>
<organism evidence="9 10">
    <name type="scientific">Fictibacillus aquaticus</name>
    <dbReference type="NCBI Taxonomy" id="2021314"/>
    <lineage>
        <taxon>Bacteria</taxon>
        <taxon>Bacillati</taxon>
        <taxon>Bacillota</taxon>
        <taxon>Bacilli</taxon>
        <taxon>Bacillales</taxon>
        <taxon>Fictibacillaceae</taxon>
        <taxon>Fictibacillus</taxon>
    </lineage>
</organism>
<feature type="transmembrane region" description="Helical" evidence="7">
    <location>
        <begin position="32"/>
        <end position="53"/>
    </location>
</feature>
<keyword evidence="10" id="KW-1185">Reference proteome</keyword>
<feature type="transmembrane region" description="Helical" evidence="7">
    <location>
        <begin position="266"/>
        <end position="283"/>
    </location>
</feature>
<comment type="similarity">
    <text evidence="2">Belongs to the EamA transporter family.</text>
</comment>
<dbReference type="OrthoDB" id="9805239at2"/>
<feature type="domain" description="EamA" evidence="8">
    <location>
        <begin position="4"/>
        <end position="137"/>
    </location>
</feature>
<dbReference type="SUPFAM" id="SSF103481">
    <property type="entry name" value="Multidrug resistance efflux transporter EmrE"/>
    <property type="match status" value="2"/>
</dbReference>
<evidence type="ECO:0000256" key="5">
    <source>
        <dbReference type="ARBA" id="ARBA00022989"/>
    </source>
</evidence>
<dbReference type="RefSeq" id="WP_094252611.1">
    <property type="nucleotide sequence ID" value="NZ_JBHLXL010000001.1"/>
</dbReference>
<dbReference type="EMBL" id="NOII01000003">
    <property type="protein sequence ID" value="OYD57263.1"/>
    <property type="molecule type" value="Genomic_DNA"/>
</dbReference>
<comment type="subcellular location">
    <subcellularLocation>
        <location evidence="1">Cell membrane</location>
        <topology evidence="1">Multi-pass membrane protein</topology>
    </subcellularLocation>
</comment>
<dbReference type="InterPro" id="IPR050638">
    <property type="entry name" value="AA-Vitamin_Transporters"/>
</dbReference>
<name>A0A235F896_9BACL</name>
<feature type="transmembrane region" description="Helical" evidence="7">
    <location>
        <begin position="96"/>
        <end position="114"/>
    </location>
</feature>
<sequence length="301" mass="33396">MKKYYVFLIFATLFWAGNYVFAKSVVTELSPVQLTFSRWLIAVFLLFPAAHYMEKPDWRLVWRKWKTLLLLSLLGIVGYNTILYEALQHTSSMNAALVNSLNPAVMVLFSFLMLKEKISRKNIMGLLLSLVGVLFVLTDGHVLQVFTMSYNQGDLLMLLAILVWTLYSIIGRSLKDIPPIAATSVSVVLGLAVTLPFFLTSSLPQQISWHAASGLIYIALFPSVCSYILWNTAIRKTGPGKAGIYLNLITVFTAILSMLLGNSITAVQVFGGLLVFAGVYLASQRDIQSIAVLEKGKENSL</sequence>
<gene>
    <name evidence="9" type="ORF">CGZ90_11275</name>
</gene>
<keyword evidence="5 7" id="KW-1133">Transmembrane helix</keyword>
<dbReference type="GO" id="GO:0005886">
    <property type="term" value="C:plasma membrane"/>
    <property type="evidence" value="ECO:0007669"/>
    <property type="project" value="UniProtKB-SubCell"/>
</dbReference>
<evidence type="ECO:0000313" key="10">
    <source>
        <dbReference type="Proteomes" id="UP000215059"/>
    </source>
</evidence>
<comment type="caution">
    <text evidence="9">The sequence shown here is derived from an EMBL/GenBank/DDBJ whole genome shotgun (WGS) entry which is preliminary data.</text>
</comment>
<accession>A0A235F896</accession>
<dbReference type="Proteomes" id="UP000215059">
    <property type="component" value="Unassembled WGS sequence"/>
</dbReference>
<evidence type="ECO:0000259" key="8">
    <source>
        <dbReference type="Pfam" id="PF00892"/>
    </source>
</evidence>
<reference evidence="9" key="1">
    <citation type="submission" date="2017-07" db="EMBL/GenBank/DDBJ databases">
        <title>Fictibacillus sp. nov. GDSW-R2A3 Genome sequencing and assembly.</title>
        <authorList>
            <person name="Mayilraj S."/>
        </authorList>
    </citation>
    <scope>NUCLEOTIDE SEQUENCE [LARGE SCALE GENOMIC DNA]</scope>
    <source>
        <strain evidence="9">GDSW-R2A3</strain>
    </source>
</reference>
<keyword evidence="4 7" id="KW-0812">Transmembrane</keyword>
<feature type="transmembrane region" description="Helical" evidence="7">
    <location>
        <begin position="65"/>
        <end position="84"/>
    </location>
</feature>
<dbReference type="PANTHER" id="PTHR32322">
    <property type="entry name" value="INNER MEMBRANE TRANSPORTER"/>
    <property type="match status" value="1"/>
</dbReference>
<dbReference type="PANTHER" id="PTHR32322:SF18">
    <property type="entry name" value="S-ADENOSYLMETHIONINE_S-ADENOSYLHOMOCYSTEINE TRANSPORTER"/>
    <property type="match status" value="1"/>
</dbReference>
<evidence type="ECO:0000256" key="4">
    <source>
        <dbReference type="ARBA" id="ARBA00022692"/>
    </source>
</evidence>
<protein>
    <submittedName>
        <fullName evidence="9">EamA family transporter</fullName>
    </submittedName>
</protein>
<dbReference type="Pfam" id="PF00892">
    <property type="entry name" value="EamA"/>
    <property type="match status" value="2"/>
</dbReference>
<dbReference type="AlphaFoldDB" id="A0A235F896"/>
<evidence type="ECO:0000256" key="2">
    <source>
        <dbReference type="ARBA" id="ARBA00007362"/>
    </source>
</evidence>
<dbReference type="InterPro" id="IPR000620">
    <property type="entry name" value="EamA_dom"/>
</dbReference>
<evidence type="ECO:0000313" key="9">
    <source>
        <dbReference type="EMBL" id="OYD57263.1"/>
    </source>
</evidence>
<evidence type="ECO:0000256" key="7">
    <source>
        <dbReference type="SAM" id="Phobius"/>
    </source>
</evidence>